<keyword evidence="2" id="KW-1185">Reference proteome</keyword>
<dbReference type="Proteomes" id="UP000004605">
    <property type="component" value="Unassembled WGS sequence"/>
</dbReference>
<sequence length="71" mass="7889">MTMILTFIAATLMAVMVRSDKARMCLIAAMGLYAVADLSPTMQLMFLGVLVATWQSLFTSGERHEKTQTHH</sequence>
<protein>
    <submittedName>
        <fullName evidence="1">Uncharacterized protein</fullName>
    </submittedName>
</protein>
<dbReference type="OrthoDB" id="9874909at2"/>
<gene>
    <name evidence="1" type="ORF">VII00023_08294</name>
</gene>
<accession>F9S4B0</accession>
<evidence type="ECO:0000313" key="1">
    <source>
        <dbReference type="EMBL" id="EGU36918.1"/>
    </source>
</evidence>
<dbReference type="EMBL" id="AFWF01000196">
    <property type="protein sequence ID" value="EGU36918.1"/>
    <property type="molecule type" value="Genomic_DNA"/>
</dbReference>
<proteinExistence type="predicted"/>
<organism evidence="1 2">
    <name type="scientific">Vibrio ichthyoenteri ATCC 700023</name>
    <dbReference type="NCBI Taxonomy" id="870968"/>
    <lineage>
        <taxon>Bacteria</taxon>
        <taxon>Pseudomonadati</taxon>
        <taxon>Pseudomonadota</taxon>
        <taxon>Gammaproteobacteria</taxon>
        <taxon>Vibrionales</taxon>
        <taxon>Vibrionaceae</taxon>
        <taxon>Vibrio</taxon>
    </lineage>
</organism>
<reference evidence="1 2" key="1">
    <citation type="journal article" date="2012" name="Int. J. Syst. Evol. Microbiol.">
        <title>Vibrio caribbeanicus sp. nov., isolated from the marine sponge Scleritoderma cyanea.</title>
        <authorList>
            <person name="Hoffmann M."/>
            <person name="Monday S.R."/>
            <person name="Allard M.W."/>
            <person name="Strain E.A."/>
            <person name="Whittaker P."/>
            <person name="Naum M."/>
            <person name="McCarthy P.J."/>
            <person name="Lopez J.V."/>
            <person name="Fischer M."/>
            <person name="Brown E.W."/>
        </authorList>
    </citation>
    <scope>NUCLEOTIDE SEQUENCE [LARGE SCALE GENOMIC DNA]</scope>
    <source>
        <strain evidence="1 2">ATCC 700023</strain>
    </source>
</reference>
<dbReference type="RefSeq" id="WP_006713350.1">
    <property type="nucleotide sequence ID" value="NZ_AFWF01000196.1"/>
</dbReference>
<evidence type="ECO:0000313" key="2">
    <source>
        <dbReference type="Proteomes" id="UP000004605"/>
    </source>
</evidence>
<comment type="caution">
    <text evidence="1">The sequence shown here is derived from an EMBL/GenBank/DDBJ whole genome shotgun (WGS) entry which is preliminary data.</text>
</comment>
<dbReference type="AlphaFoldDB" id="F9S4B0"/>
<name>F9S4B0_9VIBR</name>